<dbReference type="Gene3D" id="3.30.1330.60">
    <property type="entry name" value="OmpA-like domain"/>
    <property type="match status" value="1"/>
</dbReference>
<dbReference type="SUPFAM" id="SSF103088">
    <property type="entry name" value="OmpA-like"/>
    <property type="match status" value="1"/>
</dbReference>
<dbReference type="PROSITE" id="PS51257">
    <property type="entry name" value="PROKAR_LIPOPROTEIN"/>
    <property type="match status" value="1"/>
</dbReference>
<dbReference type="Pfam" id="PF00691">
    <property type="entry name" value="OmpA"/>
    <property type="match status" value="1"/>
</dbReference>
<dbReference type="Proteomes" id="UP000324194">
    <property type="component" value="Chromosome 1"/>
</dbReference>
<keyword evidence="4" id="KW-0449">Lipoprotein</keyword>
<evidence type="ECO:0000313" key="5">
    <source>
        <dbReference type="Proteomes" id="UP000324194"/>
    </source>
</evidence>
<gene>
    <name evidence="4" type="primary">yiaD_1</name>
    <name evidence="4" type="ORF">AQUSIP_01640</name>
</gene>
<feature type="signal peptide" evidence="2">
    <location>
        <begin position="1"/>
        <end position="23"/>
    </location>
</feature>
<dbReference type="InterPro" id="IPR006665">
    <property type="entry name" value="OmpA-like"/>
</dbReference>
<feature type="domain" description="OmpA-like" evidence="3">
    <location>
        <begin position="99"/>
        <end position="224"/>
    </location>
</feature>
<keyword evidence="1" id="KW-0472">Membrane</keyword>
<name>A0A5E4PDB8_9COXI</name>
<dbReference type="AlphaFoldDB" id="A0A5E4PDB8"/>
<dbReference type="PROSITE" id="PS51123">
    <property type="entry name" value="OMPA_2"/>
    <property type="match status" value="1"/>
</dbReference>
<keyword evidence="5" id="KW-1185">Reference proteome</keyword>
<proteinExistence type="predicted"/>
<dbReference type="InterPro" id="IPR050330">
    <property type="entry name" value="Bact_OuterMem_StrucFunc"/>
</dbReference>
<reference evidence="4 5" key="1">
    <citation type="submission" date="2019-08" db="EMBL/GenBank/DDBJ databases">
        <authorList>
            <person name="Guy L."/>
        </authorList>
    </citation>
    <scope>NUCLEOTIDE SEQUENCE [LARGE SCALE GENOMIC DNA]</scope>
    <source>
        <strain evidence="4 5">SGT-108</strain>
    </source>
</reference>
<dbReference type="InterPro" id="IPR036737">
    <property type="entry name" value="OmpA-like_sf"/>
</dbReference>
<dbReference type="KEGG" id="asip:AQUSIP_01640"/>
<evidence type="ECO:0000256" key="2">
    <source>
        <dbReference type="SAM" id="SignalP"/>
    </source>
</evidence>
<evidence type="ECO:0000256" key="1">
    <source>
        <dbReference type="PROSITE-ProRule" id="PRU00473"/>
    </source>
</evidence>
<organism evidence="4 5">
    <name type="scientific">Aquicella siphonis</name>
    <dbReference type="NCBI Taxonomy" id="254247"/>
    <lineage>
        <taxon>Bacteria</taxon>
        <taxon>Pseudomonadati</taxon>
        <taxon>Pseudomonadota</taxon>
        <taxon>Gammaproteobacteria</taxon>
        <taxon>Legionellales</taxon>
        <taxon>Coxiellaceae</taxon>
        <taxon>Aquicella</taxon>
    </lineage>
</organism>
<accession>A0A5E4PDB8</accession>
<evidence type="ECO:0000313" key="4">
    <source>
        <dbReference type="EMBL" id="VVC74890.1"/>
    </source>
</evidence>
<dbReference type="GO" id="GO:0016020">
    <property type="term" value="C:membrane"/>
    <property type="evidence" value="ECO:0007669"/>
    <property type="project" value="UniProtKB-UniRule"/>
</dbReference>
<feature type="chain" id="PRO_5022731573" evidence="2">
    <location>
        <begin position="24"/>
        <end position="270"/>
    </location>
</feature>
<keyword evidence="2" id="KW-0732">Signal</keyword>
<evidence type="ECO:0000259" key="3">
    <source>
        <dbReference type="PROSITE" id="PS51123"/>
    </source>
</evidence>
<sequence>MESIMKRTAKTIAALILSLPLLASCSYNPFIPDNHTTGSPVGAAIGAGIGAGGVAALGGTKPYIGLAGLAGGAIGYYVTTLRYDSGGIMQAGGKVYKIGDFVGIYIPTDRLFEPNTAEFLPQSKPILDSVATVLMRTPKNNIIISGNTSGFYRSRWEQKLSEKRAQKISAYLWNSGINDFKTPGSDLRKLSYVGYGDYFPIANKITNDGIRENSRIQITSYPSDCDLHLDKRHVAVYNVGGIATDGDIVKAPASRCNTTNSTGDCMDDSL</sequence>
<dbReference type="PANTHER" id="PTHR30329">
    <property type="entry name" value="STATOR ELEMENT OF FLAGELLAR MOTOR COMPLEX"/>
    <property type="match status" value="1"/>
</dbReference>
<dbReference type="OrthoDB" id="5652883at2"/>
<dbReference type="PANTHER" id="PTHR30329:SF21">
    <property type="entry name" value="LIPOPROTEIN YIAD-RELATED"/>
    <property type="match status" value="1"/>
</dbReference>
<dbReference type="CDD" id="cd07185">
    <property type="entry name" value="OmpA_C-like"/>
    <property type="match status" value="1"/>
</dbReference>
<protein>
    <submittedName>
        <fullName evidence="4">Putative lipoprotein YiaD</fullName>
    </submittedName>
</protein>
<dbReference type="EMBL" id="LR699119">
    <property type="protein sequence ID" value="VVC74890.1"/>
    <property type="molecule type" value="Genomic_DNA"/>
</dbReference>